<dbReference type="GeneID" id="79316507"/>
<evidence type="ECO:0000256" key="3">
    <source>
        <dbReference type="ARBA" id="ARBA00022692"/>
    </source>
</evidence>
<keyword evidence="4 6" id="KW-1133">Transmembrane helix</keyword>
<feature type="transmembrane region" description="Helical" evidence="6">
    <location>
        <begin position="95"/>
        <end position="113"/>
    </location>
</feature>
<proteinExistence type="predicted"/>
<dbReference type="PIRSF" id="PIRSF035875">
    <property type="entry name" value="RNase_BN"/>
    <property type="match status" value="1"/>
</dbReference>
<dbReference type="Pfam" id="PF03631">
    <property type="entry name" value="Virul_fac_BrkB"/>
    <property type="match status" value="1"/>
</dbReference>
<accession>A0ABD6A8U9</accession>
<keyword evidence="5 6" id="KW-0472">Membrane</keyword>
<dbReference type="Proteomes" id="UP001596547">
    <property type="component" value="Unassembled WGS sequence"/>
</dbReference>
<evidence type="ECO:0000256" key="5">
    <source>
        <dbReference type="ARBA" id="ARBA00023136"/>
    </source>
</evidence>
<dbReference type="EMBL" id="JBHTBF010000002">
    <property type="protein sequence ID" value="MFC7316840.1"/>
    <property type="molecule type" value="Genomic_DNA"/>
</dbReference>
<comment type="subcellular location">
    <subcellularLocation>
        <location evidence="1">Cell membrane</location>
        <topology evidence="1">Multi-pass membrane protein</topology>
    </subcellularLocation>
</comment>
<keyword evidence="8" id="KW-1185">Reference proteome</keyword>
<dbReference type="AlphaFoldDB" id="A0ABD6A8U9"/>
<feature type="transmembrane region" description="Helical" evidence="6">
    <location>
        <begin position="232"/>
        <end position="259"/>
    </location>
</feature>
<dbReference type="GO" id="GO:0005886">
    <property type="term" value="C:plasma membrane"/>
    <property type="evidence" value="ECO:0007669"/>
    <property type="project" value="UniProtKB-SubCell"/>
</dbReference>
<keyword evidence="3 6" id="KW-0812">Transmembrane</keyword>
<dbReference type="PANTHER" id="PTHR30213:SF0">
    <property type="entry name" value="UPF0761 MEMBRANE PROTEIN YIHY"/>
    <property type="match status" value="1"/>
</dbReference>
<keyword evidence="2" id="KW-1003">Cell membrane</keyword>
<feature type="transmembrane region" description="Helical" evidence="6">
    <location>
        <begin position="202"/>
        <end position="220"/>
    </location>
</feature>
<comment type="caution">
    <text evidence="7">The sequence shown here is derived from an EMBL/GenBank/DDBJ whole genome shotgun (WGS) entry which is preliminary data.</text>
</comment>
<feature type="transmembrane region" description="Helical" evidence="6">
    <location>
        <begin position="139"/>
        <end position="161"/>
    </location>
</feature>
<evidence type="ECO:0000256" key="1">
    <source>
        <dbReference type="ARBA" id="ARBA00004651"/>
    </source>
</evidence>
<feature type="transmembrane region" description="Helical" evidence="6">
    <location>
        <begin position="168"/>
        <end position="190"/>
    </location>
</feature>
<gene>
    <name evidence="7" type="ORF">ACFQPE_08545</name>
</gene>
<evidence type="ECO:0000256" key="4">
    <source>
        <dbReference type="ARBA" id="ARBA00022989"/>
    </source>
</evidence>
<evidence type="ECO:0000313" key="7">
    <source>
        <dbReference type="EMBL" id="MFC7316840.1"/>
    </source>
</evidence>
<organism evidence="7 8">
    <name type="scientific">Halomarina halobia</name>
    <dbReference type="NCBI Taxonomy" id="3033386"/>
    <lineage>
        <taxon>Archaea</taxon>
        <taxon>Methanobacteriati</taxon>
        <taxon>Methanobacteriota</taxon>
        <taxon>Stenosarchaea group</taxon>
        <taxon>Halobacteria</taxon>
        <taxon>Halobacteriales</taxon>
        <taxon>Natronomonadaceae</taxon>
        <taxon>Halomarina</taxon>
    </lineage>
</organism>
<name>A0ABD6A8U9_9EURY</name>
<evidence type="ECO:0000256" key="2">
    <source>
        <dbReference type="ARBA" id="ARBA00022475"/>
    </source>
</evidence>
<sequence>MAERLRATVASERIREEGVRILGLAREKQVTTVAASLGYHAFNTLVPLALFVVIGLSLFGGTDLAARAAESVTGVSSTQFESAGRSITRTQTGRLRAAALAFLILVWSAVRTFQATNGAFVSIYGTRGELGWTERAVDVALAAVTIPLALVLVGVVGVALTFAVDGPLWAVVSPLVLFAALVAAFLPMYYLFPAADVTVREVLPGAVFAAGLWTLSGVFFRLYATYSQSVHFYGVAGGLLLLLTWLYLGGLVILVGAVLNAVLAGRVEPDDEWALD</sequence>
<evidence type="ECO:0000313" key="8">
    <source>
        <dbReference type="Proteomes" id="UP001596547"/>
    </source>
</evidence>
<evidence type="ECO:0000256" key="6">
    <source>
        <dbReference type="SAM" id="Phobius"/>
    </source>
</evidence>
<reference evidence="7 8" key="1">
    <citation type="journal article" date="2019" name="Int. J. Syst. Evol. Microbiol.">
        <title>The Global Catalogue of Microorganisms (GCM) 10K type strain sequencing project: providing services to taxonomists for standard genome sequencing and annotation.</title>
        <authorList>
            <consortium name="The Broad Institute Genomics Platform"/>
            <consortium name="The Broad Institute Genome Sequencing Center for Infectious Disease"/>
            <person name="Wu L."/>
            <person name="Ma J."/>
        </authorList>
    </citation>
    <scope>NUCLEOTIDE SEQUENCE [LARGE SCALE GENOMIC DNA]</scope>
    <source>
        <strain evidence="7 8">PSR21</strain>
    </source>
</reference>
<dbReference type="RefSeq" id="WP_276303898.1">
    <property type="nucleotide sequence ID" value="NZ_CP119992.1"/>
</dbReference>
<dbReference type="InterPro" id="IPR017039">
    <property type="entry name" value="Virul_fac_BrkB"/>
</dbReference>
<protein>
    <submittedName>
        <fullName evidence="7">YihY/virulence factor BrkB family protein</fullName>
    </submittedName>
</protein>
<dbReference type="PANTHER" id="PTHR30213">
    <property type="entry name" value="INNER MEMBRANE PROTEIN YHJD"/>
    <property type="match status" value="1"/>
</dbReference>
<feature type="transmembrane region" description="Helical" evidence="6">
    <location>
        <begin position="37"/>
        <end position="59"/>
    </location>
</feature>